<dbReference type="Pfam" id="PF03235">
    <property type="entry name" value="GmrSD_N"/>
    <property type="match status" value="1"/>
</dbReference>
<dbReference type="EMBL" id="QOVF01000003">
    <property type="protein sequence ID" value="KAA0693901.1"/>
    <property type="molecule type" value="Genomic_DNA"/>
</dbReference>
<proteinExistence type="predicted"/>
<evidence type="ECO:0000259" key="1">
    <source>
        <dbReference type="Pfam" id="PF03235"/>
    </source>
</evidence>
<keyword evidence="3" id="KW-1185">Reference proteome</keyword>
<dbReference type="InterPro" id="IPR004919">
    <property type="entry name" value="GmrSD_N"/>
</dbReference>
<feature type="domain" description="GmrSD restriction endonucleases N-terminal" evidence="1">
    <location>
        <begin position="64"/>
        <end position="210"/>
    </location>
</feature>
<sequence>MEMPSSNKNIDDLSEEDIELWFDTEDESTVGEPLSDEELATKYAESQIRIVRSSLDFTLHTLASSIKDKNYIDIAPGYQRRARWDKKKKSLLIESFLMNIPIPPIFLFEKDYNQYEIMDGRQRLEAISEFLDNKYALTGLEFWPELQGRRYDDLPGTIQRGLLRRTINAVVLLAETEKSDESFDIRLILFRRLNTGGVKLNAQEMRNALYPGSFNEMLHTLSRSENFTSLWRIPKKTPKEDQAPPANLQKNVLYKSMMDCELVLRFFSVSDVVNGKVKGSLRQIFDKTMERYSQASSSQIETLESQFNESLSRVIEALGLDFHILPNGKQASRPLYDAILVAAHLLPSVNLQHDAPAIHARLDAALASPESYEILVGRGNTLDSIKNRVGLAQKILAG</sequence>
<name>A0A7V7GT72_9GAMM</name>
<gene>
    <name evidence="2" type="ORF">DT594_11280</name>
</gene>
<evidence type="ECO:0000313" key="2">
    <source>
        <dbReference type="EMBL" id="KAA0693901.1"/>
    </source>
</evidence>
<protein>
    <submittedName>
        <fullName evidence="2">DUF262 domain-containing protein</fullName>
    </submittedName>
</protein>
<dbReference type="PANTHER" id="PTHR39639">
    <property type="entry name" value="CHROMOSOME 16, WHOLE GENOME SHOTGUN SEQUENCE"/>
    <property type="match status" value="1"/>
</dbReference>
<accession>A0A7V7GT72</accession>
<comment type="caution">
    <text evidence="2">The sequence shown here is derived from an EMBL/GenBank/DDBJ whole genome shotgun (WGS) entry which is preliminary data.</text>
</comment>
<organism evidence="2 3">
    <name type="scientific">Halopseudomonas laoshanensis</name>
    <dbReference type="NCBI Taxonomy" id="2268758"/>
    <lineage>
        <taxon>Bacteria</taxon>
        <taxon>Pseudomonadati</taxon>
        <taxon>Pseudomonadota</taxon>
        <taxon>Gammaproteobacteria</taxon>
        <taxon>Pseudomonadales</taxon>
        <taxon>Pseudomonadaceae</taxon>
        <taxon>Halopseudomonas</taxon>
    </lineage>
</organism>
<dbReference type="Proteomes" id="UP000463138">
    <property type="component" value="Unassembled WGS sequence"/>
</dbReference>
<dbReference type="AlphaFoldDB" id="A0A7V7GT72"/>
<evidence type="ECO:0000313" key="3">
    <source>
        <dbReference type="Proteomes" id="UP000463138"/>
    </source>
</evidence>
<dbReference type="OrthoDB" id="7802453at2"/>
<dbReference type="PANTHER" id="PTHR39639:SF1">
    <property type="entry name" value="DUF262 DOMAIN-CONTAINING PROTEIN"/>
    <property type="match status" value="1"/>
</dbReference>
<reference evidence="2 3" key="1">
    <citation type="submission" date="2018-07" db="EMBL/GenBank/DDBJ databases">
        <title>Pseudomonas laoshanensis sp. nov., isolated from soil.</title>
        <authorList>
            <person name="Sun J."/>
            <person name="Yu L."/>
            <person name="Wang M."/>
            <person name="Zhang C."/>
        </authorList>
    </citation>
    <scope>NUCLEOTIDE SEQUENCE [LARGE SCALE GENOMIC DNA]</scope>
    <source>
        <strain evidence="2 3">Y22</strain>
    </source>
</reference>